<evidence type="ECO:0008006" key="8">
    <source>
        <dbReference type="Google" id="ProtNLM"/>
    </source>
</evidence>
<dbReference type="Gene3D" id="2.120.10.80">
    <property type="entry name" value="Kelch-type beta propeller"/>
    <property type="match status" value="2"/>
</dbReference>
<keyword evidence="4" id="KW-0812">Transmembrane</keyword>
<name>A0A9P6N1H6_9FUNG</name>
<evidence type="ECO:0000313" key="7">
    <source>
        <dbReference type="Proteomes" id="UP000703661"/>
    </source>
</evidence>
<keyword evidence="4" id="KW-1133">Transmembrane helix</keyword>
<comment type="caution">
    <text evidence="6">The sequence shown here is derived from an EMBL/GenBank/DDBJ whole genome shotgun (WGS) entry which is preliminary data.</text>
</comment>
<reference evidence="6" key="1">
    <citation type="journal article" date="2020" name="Fungal Divers.">
        <title>Resolving the Mortierellaceae phylogeny through synthesis of multi-gene phylogenetics and phylogenomics.</title>
        <authorList>
            <person name="Vandepol N."/>
            <person name="Liber J."/>
            <person name="Desiro A."/>
            <person name="Na H."/>
            <person name="Kennedy M."/>
            <person name="Barry K."/>
            <person name="Grigoriev I.V."/>
            <person name="Miller A.N."/>
            <person name="O'Donnell K."/>
            <person name="Stajich J.E."/>
            <person name="Bonito G."/>
        </authorList>
    </citation>
    <scope>NUCLEOTIDE SEQUENCE</scope>
    <source>
        <strain evidence="6">NRRL 2769</strain>
    </source>
</reference>
<evidence type="ECO:0000256" key="4">
    <source>
        <dbReference type="SAM" id="Phobius"/>
    </source>
</evidence>
<gene>
    <name evidence="6" type="ORF">BGZ80_004226</name>
</gene>
<proteinExistence type="predicted"/>
<evidence type="ECO:0000313" key="6">
    <source>
        <dbReference type="EMBL" id="KAG0020415.1"/>
    </source>
</evidence>
<dbReference type="InterPro" id="IPR011043">
    <property type="entry name" value="Gal_Oxase/kelch_b-propeller"/>
</dbReference>
<dbReference type="AlphaFoldDB" id="A0A9P6N1H6"/>
<keyword evidence="1" id="KW-0880">Kelch repeat</keyword>
<organism evidence="6 7">
    <name type="scientific">Entomortierella chlamydospora</name>
    <dbReference type="NCBI Taxonomy" id="101097"/>
    <lineage>
        <taxon>Eukaryota</taxon>
        <taxon>Fungi</taxon>
        <taxon>Fungi incertae sedis</taxon>
        <taxon>Mucoromycota</taxon>
        <taxon>Mortierellomycotina</taxon>
        <taxon>Mortierellomycetes</taxon>
        <taxon>Mortierellales</taxon>
        <taxon>Mortierellaceae</taxon>
        <taxon>Entomortierella</taxon>
    </lineage>
</organism>
<keyword evidence="2" id="KW-0677">Repeat</keyword>
<keyword evidence="5" id="KW-0732">Signal</keyword>
<accession>A0A9P6N1H6</accession>
<dbReference type="PANTHER" id="PTHR46093:SF18">
    <property type="entry name" value="FIBRONECTIN TYPE-III DOMAIN-CONTAINING PROTEIN"/>
    <property type="match status" value="1"/>
</dbReference>
<dbReference type="SUPFAM" id="SSF50965">
    <property type="entry name" value="Galactose oxidase, central domain"/>
    <property type="match status" value="2"/>
</dbReference>
<evidence type="ECO:0000256" key="2">
    <source>
        <dbReference type="ARBA" id="ARBA00022737"/>
    </source>
</evidence>
<protein>
    <recommendedName>
        <fullName evidence="8">Galactose oxidase</fullName>
    </recommendedName>
</protein>
<dbReference type="Pfam" id="PF24681">
    <property type="entry name" value="Kelch_KLHDC2_KLHL20_DRC7"/>
    <property type="match status" value="1"/>
</dbReference>
<dbReference type="InterPro" id="IPR015915">
    <property type="entry name" value="Kelch-typ_b-propeller"/>
</dbReference>
<sequence>MRPLGLQFFLLSLVTITTHAQSYAPWVTYLSSTVFVENQAMYVSGGYNASNGVLLGQMFWIDLSTSWSVSNPTYKRLTDGITAARIPNTLLDNNKWVLISNQTGYVYDINASNWTKIGSNVEINPSLGLSAAVDPSTNTIYIPNGYKDSSTGAVSLFVYSIAQDLLTSGSMQPSLSNIINYAAVWAPTLKSMIVFGGNVDGSWITNNNLAVYNPTTGWTSPSVKGDIPASRTLACMVPAYSGTKMILFGGIGYSATNQSGPILSDIYTLDVASFTWTRGVDMTVSGGRAEMSCAVSGDYFISWGGASTVASDDVTVIYNMKTAAWTNQYVPGSSSPTKSNVAIIAGCVAGGVVLILLVAGFIWYRKKSKKNPVTYTEVASKPTETIAMTTPPQYQQPSLPVQYPPPQQQVQYAPYQPQVVDQKPNPGYQTVPVLPVQQTQQIYQPPVVTADPAAGYYQPSVSQATGYYPPAEQLQQVYQPPVMATSQATGYYQPVDQPQIYQHTDQQPQIYQPADQQPQIFQPADQQPQVYQPTDHQPQIYQPASQQSHIYQPSPVTSDQSTPYYHDGQSPQTSVTAAAAGSPQTNVRSPQSRNL</sequence>
<feature type="signal peptide" evidence="5">
    <location>
        <begin position="1"/>
        <end position="20"/>
    </location>
</feature>
<keyword evidence="4" id="KW-0472">Membrane</keyword>
<feature type="region of interest" description="Disordered" evidence="3">
    <location>
        <begin position="544"/>
        <end position="595"/>
    </location>
</feature>
<feature type="chain" id="PRO_5040378874" description="Galactose oxidase" evidence="5">
    <location>
        <begin position="21"/>
        <end position="595"/>
    </location>
</feature>
<keyword evidence="7" id="KW-1185">Reference proteome</keyword>
<evidence type="ECO:0000256" key="3">
    <source>
        <dbReference type="SAM" id="MobiDB-lite"/>
    </source>
</evidence>
<dbReference type="EMBL" id="JAAAID010000218">
    <property type="protein sequence ID" value="KAG0020415.1"/>
    <property type="molecule type" value="Genomic_DNA"/>
</dbReference>
<evidence type="ECO:0000256" key="5">
    <source>
        <dbReference type="SAM" id="SignalP"/>
    </source>
</evidence>
<evidence type="ECO:0000256" key="1">
    <source>
        <dbReference type="ARBA" id="ARBA00022441"/>
    </source>
</evidence>
<dbReference type="Proteomes" id="UP000703661">
    <property type="component" value="Unassembled WGS sequence"/>
</dbReference>
<dbReference type="PANTHER" id="PTHR46093">
    <property type="entry name" value="ACYL-COA-BINDING DOMAIN-CONTAINING PROTEIN 5"/>
    <property type="match status" value="1"/>
</dbReference>
<feature type="transmembrane region" description="Helical" evidence="4">
    <location>
        <begin position="341"/>
        <end position="364"/>
    </location>
</feature>